<name>A0A084AYW7_STACB</name>
<proteinExistence type="predicted"/>
<keyword evidence="2" id="KW-1185">Reference proteome</keyword>
<protein>
    <submittedName>
        <fullName evidence="1">Uncharacterized protein</fullName>
    </submittedName>
</protein>
<evidence type="ECO:0000313" key="2">
    <source>
        <dbReference type="Proteomes" id="UP000028045"/>
    </source>
</evidence>
<evidence type="ECO:0000313" key="1">
    <source>
        <dbReference type="EMBL" id="KEY70496.1"/>
    </source>
</evidence>
<sequence>MDVPTLLDHRGIENCPIGKALQDTLPCPQPLRRHADPIPRSHLRLGQLLPPHVYASLRNSHLAQWPRADPIFKSATHIEASRPVLLLQEDTLRLKHALQLLAVDLCQKQIPDCTTAAIVLAQSPQRRKKSLAFAHLAASAATGFPRAVLHSPKRHREQRPASTRDKLHHVDSPEVFLWVRARRVVDR</sequence>
<accession>A0A084AYW7</accession>
<gene>
    <name evidence="1" type="ORF">S7711_10600</name>
</gene>
<reference evidence="1 2" key="1">
    <citation type="journal article" date="2014" name="BMC Genomics">
        <title>Comparative genome sequencing reveals chemotype-specific gene clusters in the toxigenic black mold Stachybotrys.</title>
        <authorList>
            <person name="Semeiks J."/>
            <person name="Borek D."/>
            <person name="Otwinowski Z."/>
            <person name="Grishin N.V."/>
        </authorList>
    </citation>
    <scope>NUCLEOTIDE SEQUENCE [LARGE SCALE GENOMIC DNA]</scope>
    <source>
        <strain evidence="2">CBS 109288 / IBT 7711</strain>
    </source>
</reference>
<dbReference type="EMBL" id="KL648432">
    <property type="protein sequence ID" value="KEY70496.1"/>
    <property type="molecule type" value="Genomic_DNA"/>
</dbReference>
<dbReference type="HOGENOM" id="CLU_1448620_0_0_1"/>
<dbReference type="AlphaFoldDB" id="A0A084AYW7"/>
<organism evidence="1 2">
    <name type="scientific">Stachybotrys chartarum (strain CBS 109288 / IBT 7711)</name>
    <name type="common">Toxic black mold</name>
    <name type="synonym">Stilbospora chartarum</name>
    <dbReference type="NCBI Taxonomy" id="1280523"/>
    <lineage>
        <taxon>Eukaryota</taxon>
        <taxon>Fungi</taxon>
        <taxon>Dikarya</taxon>
        <taxon>Ascomycota</taxon>
        <taxon>Pezizomycotina</taxon>
        <taxon>Sordariomycetes</taxon>
        <taxon>Hypocreomycetidae</taxon>
        <taxon>Hypocreales</taxon>
        <taxon>Stachybotryaceae</taxon>
        <taxon>Stachybotrys</taxon>
    </lineage>
</organism>
<dbReference type="Proteomes" id="UP000028045">
    <property type="component" value="Unassembled WGS sequence"/>
</dbReference>